<evidence type="ECO:0000313" key="18">
    <source>
        <dbReference type="Proteomes" id="UP000054564"/>
    </source>
</evidence>
<keyword evidence="13" id="KW-0449">Lipoprotein</keyword>
<keyword evidence="10" id="KW-0472">Membrane</keyword>
<dbReference type="EMBL" id="AJIL01000026">
    <property type="protein sequence ID" value="KNF02028.1"/>
    <property type="molecule type" value="Genomic_DNA"/>
</dbReference>
<evidence type="ECO:0000259" key="16">
    <source>
        <dbReference type="PROSITE" id="PS52012"/>
    </source>
</evidence>
<protein>
    <recommendedName>
        <fullName evidence="16">CFEM domain-containing protein</fullName>
    </recommendedName>
</protein>
<keyword evidence="5" id="KW-0964">Secreted</keyword>
<keyword evidence="8 15" id="KW-0732">Signal</keyword>
<evidence type="ECO:0000256" key="13">
    <source>
        <dbReference type="ARBA" id="ARBA00023288"/>
    </source>
</evidence>
<evidence type="ECO:0000256" key="5">
    <source>
        <dbReference type="ARBA" id="ARBA00022525"/>
    </source>
</evidence>
<dbReference type="SMART" id="SM00747">
    <property type="entry name" value="CFEM"/>
    <property type="match status" value="1"/>
</dbReference>
<feature type="compositionally biased region" description="Low complexity" evidence="14">
    <location>
        <begin position="128"/>
        <end position="159"/>
    </location>
</feature>
<sequence length="192" mass="19085">MLSNTLRFATVLACSLLSFSPAAIGQDVAGLPACATTCLASSLASSGKTCAQTDFACLCKNNDFIKANNDCYQKTCSVGDLKTAAGWGAKTCAAAGVQIAANGVNSAADGVNSAANSATTGLTGGNHTNSTTTPATIPATTATNNSTSSANSSPVNTNPQTPVRPSSAAAVSVETVKFFAIGSALVCSMWMI</sequence>
<organism evidence="17 18">
    <name type="scientific">Puccinia striiformis f. sp. tritici PST-78</name>
    <dbReference type="NCBI Taxonomy" id="1165861"/>
    <lineage>
        <taxon>Eukaryota</taxon>
        <taxon>Fungi</taxon>
        <taxon>Dikarya</taxon>
        <taxon>Basidiomycota</taxon>
        <taxon>Pucciniomycotina</taxon>
        <taxon>Pucciniomycetes</taxon>
        <taxon>Pucciniales</taxon>
        <taxon>Pucciniaceae</taxon>
        <taxon>Puccinia</taxon>
    </lineage>
</organism>
<evidence type="ECO:0000256" key="6">
    <source>
        <dbReference type="ARBA" id="ARBA00022617"/>
    </source>
</evidence>
<dbReference type="Proteomes" id="UP000054564">
    <property type="component" value="Unassembled WGS sequence"/>
</dbReference>
<evidence type="ECO:0000256" key="10">
    <source>
        <dbReference type="ARBA" id="ARBA00023136"/>
    </source>
</evidence>
<dbReference type="GO" id="GO:0005576">
    <property type="term" value="C:extracellular region"/>
    <property type="evidence" value="ECO:0007669"/>
    <property type="project" value="UniProtKB-SubCell"/>
</dbReference>
<evidence type="ECO:0000256" key="14">
    <source>
        <dbReference type="SAM" id="MobiDB-lite"/>
    </source>
</evidence>
<dbReference type="STRING" id="1165861.A0A0L0VRX4"/>
<evidence type="ECO:0000256" key="4">
    <source>
        <dbReference type="ARBA" id="ARBA00022475"/>
    </source>
</evidence>
<reference evidence="18" key="1">
    <citation type="submission" date="2014-03" db="EMBL/GenBank/DDBJ databases">
        <title>The Genome Sequence of Puccinia striiformis f. sp. tritici PST-78.</title>
        <authorList>
            <consortium name="The Broad Institute Genome Sequencing Platform"/>
            <person name="Cuomo C."/>
            <person name="Hulbert S."/>
            <person name="Chen X."/>
            <person name="Walker B."/>
            <person name="Young S.K."/>
            <person name="Zeng Q."/>
            <person name="Gargeya S."/>
            <person name="Fitzgerald M."/>
            <person name="Haas B."/>
            <person name="Abouelleil A."/>
            <person name="Alvarado L."/>
            <person name="Arachchi H.M."/>
            <person name="Berlin A.M."/>
            <person name="Chapman S.B."/>
            <person name="Goldberg J."/>
            <person name="Griggs A."/>
            <person name="Gujja S."/>
            <person name="Hansen M."/>
            <person name="Howarth C."/>
            <person name="Imamovic A."/>
            <person name="Larimer J."/>
            <person name="McCowan C."/>
            <person name="Montmayeur A."/>
            <person name="Murphy C."/>
            <person name="Neiman D."/>
            <person name="Pearson M."/>
            <person name="Priest M."/>
            <person name="Roberts A."/>
            <person name="Saif S."/>
            <person name="Shea T."/>
            <person name="Sisk P."/>
            <person name="Sykes S."/>
            <person name="Wortman J."/>
            <person name="Nusbaum C."/>
            <person name="Birren B."/>
        </authorList>
    </citation>
    <scope>NUCLEOTIDE SEQUENCE [LARGE SCALE GENOMIC DNA]</scope>
    <source>
        <strain evidence="18">race PST-78</strain>
    </source>
</reference>
<keyword evidence="4" id="KW-1003">Cell membrane</keyword>
<evidence type="ECO:0000256" key="15">
    <source>
        <dbReference type="SAM" id="SignalP"/>
    </source>
</evidence>
<dbReference type="PROSITE" id="PS52012">
    <property type="entry name" value="CFEM"/>
    <property type="match status" value="1"/>
</dbReference>
<keyword evidence="7" id="KW-0479">Metal-binding</keyword>
<evidence type="ECO:0000256" key="9">
    <source>
        <dbReference type="ARBA" id="ARBA00023004"/>
    </source>
</evidence>
<feature type="domain" description="CFEM" evidence="16">
    <location>
        <begin position="6"/>
        <end position="119"/>
    </location>
</feature>
<comment type="similarity">
    <text evidence="3">Belongs to the RBT5 family.</text>
</comment>
<proteinExistence type="inferred from homology"/>
<name>A0A0L0VRX4_9BASI</name>
<evidence type="ECO:0000256" key="12">
    <source>
        <dbReference type="ARBA" id="ARBA00023180"/>
    </source>
</evidence>
<evidence type="ECO:0000256" key="8">
    <source>
        <dbReference type="ARBA" id="ARBA00022729"/>
    </source>
</evidence>
<evidence type="ECO:0000256" key="1">
    <source>
        <dbReference type="ARBA" id="ARBA00004609"/>
    </source>
</evidence>
<keyword evidence="12" id="KW-0325">Glycoprotein</keyword>
<dbReference type="GO" id="GO:0005886">
    <property type="term" value="C:plasma membrane"/>
    <property type="evidence" value="ECO:0007669"/>
    <property type="project" value="UniProtKB-SubCell"/>
</dbReference>
<evidence type="ECO:0000256" key="3">
    <source>
        <dbReference type="ARBA" id="ARBA00010031"/>
    </source>
</evidence>
<keyword evidence="6" id="KW-0349">Heme</keyword>
<evidence type="ECO:0000313" key="17">
    <source>
        <dbReference type="EMBL" id="KNF02028.1"/>
    </source>
</evidence>
<evidence type="ECO:0000256" key="11">
    <source>
        <dbReference type="ARBA" id="ARBA00023157"/>
    </source>
</evidence>
<comment type="caution">
    <text evidence="17">The sequence shown here is derived from an EMBL/GenBank/DDBJ whole genome shotgun (WGS) entry which is preliminary data.</text>
</comment>
<feature type="signal peptide" evidence="15">
    <location>
        <begin position="1"/>
        <end position="25"/>
    </location>
</feature>
<dbReference type="Pfam" id="PF05730">
    <property type="entry name" value="CFEM"/>
    <property type="match status" value="1"/>
</dbReference>
<dbReference type="InterPro" id="IPR051735">
    <property type="entry name" value="CFEM_domain"/>
</dbReference>
<evidence type="ECO:0000256" key="7">
    <source>
        <dbReference type="ARBA" id="ARBA00022723"/>
    </source>
</evidence>
<feature type="region of interest" description="Disordered" evidence="14">
    <location>
        <begin position="121"/>
        <end position="165"/>
    </location>
</feature>
<gene>
    <name evidence="17" type="ORF">PSTG_04849</name>
</gene>
<comment type="subcellular location">
    <subcellularLocation>
        <location evidence="1">Cell membrane</location>
        <topology evidence="1">Lipid-anchor</topology>
        <topology evidence="1">GPI-anchor</topology>
    </subcellularLocation>
    <subcellularLocation>
        <location evidence="2">Secreted</location>
    </subcellularLocation>
</comment>
<dbReference type="PANTHER" id="PTHR37928:SF2">
    <property type="entry name" value="GPI ANCHORED CFEM DOMAIN PROTEIN (AFU_ORTHOLOGUE AFUA_6G10580)"/>
    <property type="match status" value="1"/>
</dbReference>
<dbReference type="GO" id="GO:0046872">
    <property type="term" value="F:metal ion binding"/>
    <property type="evidence" value="ECO:0007669"/>
    <property type="project" value="UniProtKB-KW"/>
</dbReference>
<keyword evidence="18" id="KW-1185">Reference proteome</keyword>
<dbReference type="InterPro" id="IPR008427">
    <property type="entry name" value="Extracellular_membr_CFEM_dom"/>
</dbReference>
<evidence type="ECO:0000256" key="2">
    <source>
        <dbReference type="ARBA" id="ARBA00004613"/>
    </source>
</evidence>
<dbReference type="PANTHER" id="PTHR37928">
    <property type="entry name" value="CFEM DOMAIN PROTEIN (AFU_ORTHOLOGUE AFUA_6G14090)"/>
    <property type="match status" value="1"/>
</dbReference>
<dbReference type="AlphaFoldDB" id="A0A0L0VRX4"/>
<keyword evidence="9" id="KW-0408">Iron</keyword>
<accession>A0A0L0VRX4</accession>
<feature type="chain" id="PRO_5005550688" description="CFEM domain-containing protein" evidence="15">
    <location>
        <begin position="26"/>
        <end position="192"/>
    </location>
</feature>
<keyword evidence="11" id="KW-1015">Disulfide bond</keyword>